<dbReference type="InterPro" id="IPR057326">
    <property type="entry name" value="KR_dom"/>
</dbReference>
<protein>
    <submittedName>
        <fullName evidence="6">Diacetyl reductase [(S)-acetoin forming]</fullName>
    </submittedName>
</protein>
<dbReference type="OrthoDB" id="1933717at2759"/>
<keyword evidence="2" id="KW-0560">Oxidoreductase</keyword>
<evidence type="ECO:0000259" key="5">
    <source>
        <dbReference type="SMART" id="SM00822"/>
    </source>
</evidence>
<feature type="signal peptide" evidence="4">
    <location>
        <begin position="1"/>
        <end position="31"/>
    </location>
</feature>
<gene>
    <name evidence="6" type="ORF">SEMRO_602_G173680.1</name>
</gene>
<dbReference type="InterPro" id="IPR002347">
    <property type="entry name" value="SDR_fam"/>
</dbReference>
<organism evidence="6 7">
    <name type="scientific">Seminavis robusta</name>
    <dbReference type="NCBI Taxonomy" id="568900"/>
    <lineage>
        <taxon>Eukaryota</taxon>
        <taxon>Sar</taxon>
        <taxon>Stramenopiles</taxon>
        <taxon>Ochrophyta</taxon>
        <taxon>Bacillariophyta</taxon>
        <taxon>Bacillariophyceae</taxon>
        <taxon>Bacillariophycidae</taxon>
        <taxon>Naviculales</taxon>
        <taxon>Naviculaceae</taxon>
        <taxon>Seminavis</taxon>
    </lineage>
</organism>
<dbReference type="AlphaFoldDB" id="A0A9N8HFZ1"/>
<evidence type="ECO:0000256" key="1">
    <source>
        <dbReference type="ARBA" id="ARBA00006484"/>
    </source>
</evidence>
<dbReference type="FunFam" id="3.40.50.720:FF:000084">
    <property type="entry name" value="Short-chain dehydrogenase reductase"/>
    <property type="match status" value="1"/>
</dbReference>
<sequence>MARNQQPHSAVLFLISLLIIALFNNQLFVQANNDNNNNTCASSDMSFSSFLRGKVALITGGGGTIGEAIASKLVGQGASVVLVGRTLERLEKARTNVLSTQAQAAKDAVSVLTCDVTKEDSVVQLFSTLDERGGVDLLVNNAGVAIGGPTEGLSGEDFSWVMNVNVVGPFLCAREALKRMKEKQGGRIINIGSLSAISPRPDSAPYTTSKFAIMGLTHSLALDARPYGVAVGMIHPGNVVSALLSPEEAARREEAEGFLQPEDVANSVLTMASLPYHANILELTVLPTRQPLVGRG</sequence>
<dbReference type="InterPro" id="IPR036291">
    <property type="entry name" value="NAD(P)-bd_dom_sf"/>
</dbReference>
<dbReference type="CDD" id="cd05233">
    <property type="entry name" value="SDR_c"/>
    <property type="match status" value="1"/>
</dbReference>
<accession>A0A9N8HFZ1</accession>
<dbReference type="Pfam" id="PF00106">
    <property type="entry name" value="adh_short"/>
    <property type="match status" value="1"/>
</dbReference>
<comment type="caution">
    <text evidence="6">The sequence shown here is derived from an EMBL/GenBank/DDBJ whole genome shotgun (WGS) entry which is preliminary data.</text>
</comment>
<comment type="similarity">
    <text evidence="1 3">Belongs to the short-chain dehydrogenases/reductases (SDR) family.</text>
</comment>
<dbReference type="PANTHER" id="PTHR43669:SF3">
    <property type="entry name" value="ALCOHOL DEHYDROGENASE, PUTATIVE (AFU_ORTHOLOGUE AFUA_3G03445)-RELATED"/>
    <property type="match status" value="1"/>
</dbReference>
<evidence type="ECO:0000256" key="2">
    <source>
        <dbReference type="ARBA" id="ARBA00023002"/>
    </source>
</evidence>
<dbReference type="InterPro" id="IPR020904">
    <property type="entry name" value="Sc_DH/Rdtase_CS"/>
</dbReference>
<proteinExistence type="inferred from homology"/>
<dbReference type="SUPFAM" id="SSF51735">
    <property type="entry name" value="NAD(P)-binding Rossmann-fold domains"/>
    <property type="match status" value="1"/>
</dbReference>
<dbReference type="PRINTS" id="PR00080">
    <property type="entry name" value="SDRFAMILY"/>
</dbReference>
<feature type="domain" description="Ketoreductase" evidence="5">
    <location>
        <begin position="54"/>
        <end position="236"/>
    </location>
</feature>
<dbReference type="Gene3D" id="3.40.50.720">
    <property type="entry name" value="NAD(P)-binding Rossmann-like Domain"/>
    <property type="match status" value="1"/>
</dbReference>
<dbReference type="PRINTS" id="PR00081">
    <property type="entry name" value="GDHRDH"/>
</dbReference>
<dbReference type="EMBL" id="CAICTM010000601">
    <property type="protein sequence ID" value="CAB9513608.1"/>
    <property type="molecule type" value="Genomic_DNA"/>
</dbReference>
<keyword evidence="4" id="KW-0732">Signal</keyword>
<evidence type="ECO:0000256" key="4">
    <source>
        <dbReference type="SAM" id="SignalP"/>
    </source>
</evidence>
<dbReference type="PROSITE" id="PS00061">
    <property type="entry name" value="ADH_SHORT"/>
    <property type="match status" value="1"/>
</dbReference>
<name>A0A9N8HFZ1_9STRA</name>
<keyword evidence="7" id="KW-1185">Reference proteome</keyword>
<feature type="chain" id="PRO_5040334110" evidence="4">
    <location>
        <begin position="32"/>
        <end position="296"/>
    </location>
</feature>
<dbReference type="PANTHER" id="PTHR43669">
    <property type="entry name" value="5-KETO-D-GLUCONATE 5-REDUCTASE"/>
    <property type="match status" value="1"/>
</dbReference>
<evidence type="ECO:0000256" key="3">
    <source>
        <dbReference type="RuleBase" id="RU000363"/>
    </source>
</evidence>
<reference evidence="6" key="1">
    <citation type="submission" date="2020-06" db="EMBL/GenBank/DDBJ databases">
        <authorList>
            <consortium name="Plant Systems Biology data submission"/>
        </authorList>
    </citation>
    <scope>NUCLEOTIDE SEQUENCE</scope>
    <source>
        <strain evidence="6">D6</strain>
    </source>
</reference>
<evidence type="ECO:0000313" key="6">
    <source>
        <dbReference type="EMBL" id="CAB9513608.1"/>
    </source>
</evidence>
<dbReference type="GO" id="GO:0016491">
    <property type="term" value="F:oxidoreductase activity"/>
    <property type="evidence" value="ECO:0007669"/>
    <property type="project" value="UniProtKB-KW"/>
</dbReference>
<dbReference type="SMART" id="SM00822">
    <property type="entry name" value="PKS_KR"/>
    <property type="match status" value="1"/>
</dbReference>
<dbReference type="Proteomes" id="UP001153069">
    <property type="component" value="Unassembled WGS sequence"/>
</dbReference>
<evidence type="ECO:0000313" key="7">
    <source>
        <dbReference type="Proteomes" id="UP001153069"/>
    </source>
</evidence>